<name>A0A5A7QLL4_STRAF</name>
<dbReference type="Proteomes" id="UP000325081">
    <property type="component" value="Unassembled WGS sequence"/>
</dbReference>
<dbReference type="EMBL" id="BKCP01007404">
    <property type="protein sequence ID" value="GER46044.1"/>
    <property type="molecule type" value="Genomic_DNA"/>
</dbReference>
<keyword evidence="1" id="KW-0238">DNA-binding</keyword>
<proteinExistence type="predicted"/>
<evidence type="ECO:0000313" key="2">
    <source>
        <dbReference type="Proteomes" id="UP000325081"/>
    </source>
</evidence>
<reference evidence="2" key="1">
    <citation type="journal article" date="2019" name="Curr. Biol.">
        <title>Genome Sequence of Striga asiatica Provides Insight into the Evolution of Plant Parasitism.</title>
        <authorList>
            <person name="Yoshida S."/>
            <person name="Kim S."/>
            <person name="Wafula E.K."/>
            <person name="Tanskanen J."/>
            <person name="Kim Y.M."/>
            <person name="Honaas L."/>
            <person name="Yang Z."/>
            <person name="Spallek T."/>
            <person name="Conn C.E."/>
            <person name="Ichihashi Y."/>
            <person name="Cheong K."/>
            <person name="Cui S."/>
            <person name="Der J.P."/>
            <person name="Gundlach H."/>
            <person name="Jiao Y."/>
            <person name="Hori C."/>
            <person name="Ishida J.K."/>
            <person name="Kasahara H."/>
            <person name="Kiba T."/>
            <person name="Kim M.S."/>
            <person name="Koo N."/>
            <person name="Laohavisit A."/>
            <person name="Lee Y.H."/>
            <person name="Lumba S."/>
            <person name="McCourt P."/>
            <person name="Mortimer J.C."/>
            <person name="Mutuku J.M."/>
            <person name="Nomura T."/>
            <person name="Sasaki-Sekimoto Y."/>
            <person name="Seto Y."/>
            <person name="Wang Y."/>
            <person name="Wakatake T."/>
            <person name="Sakakibara H."/>
            <person name="Demura T."/>
            <person name="Yamaguchi S."/>
            <person name="Yoneyama K."/>
            <person name="Manabe R.I."/>
            <person name="Nelson D.C."/>
            <person name="Schulman A.H."/>
            <person name="Timko M.P."/>
            <person name="dePamphilis C.W."/>
            <person name="Choi D."/>
            <person name="Shirasu K."/>
        </authorList>
    </citation>
    <scope>NUCLEOTIDE SEQUENCE [LARGE SCALE GENOMIC DNA]</scope>
    <source>
        <strain evidence="2">cv. UVA1</strain>
    </source>
</reference>
<dbReference type="GO" id="GO:0003677">
    <property type="term" value="F:DNA binding"/>
    <property type="evidence" value="ECO:0007669"/>
    <property type="project" value="UniProtKB-KW"/>
</dbReference>
<dbReference type="AlphaFoldDB" id="A0A5A7QLL4"/>
<accession>A0A5A7QLL4</accession>
<protein>
    <submittedName>
        <fullName evidence="1">GC-rich sequence DNA-binding factor-like protein</fullName>
    </submittedName>
</protein>
<comment type="caution">
    <text evidence="1">The sequence shown here is derived from an EMBL/GenBank/DDBJ whole genome shotgun (WGS) entry which is preliminary data.</text>
</comment>
<keyword evidence="2" id="KW-1185">Reference proteome</keyword>
<gene>
    <name evidence="1" type="ORF">STAS_23047</name>
</gene>
<sequence>MLRGNCFDRSFMFACGIASIEVRAAYLYGVQFCLWQDTLLLRIIERLARAEKTSLLFQECIIFHHSDLFDERTSHSLAKKQLLFEKLLNNQEVGRRVVEVACYSSISHFLLSSVCPSHQEEGSDSSINLSPGL</sequence>
<evidence type="ECO:0000313" key="1">
    <source>
        <dbReference type="EMBL" id="GER46044.1"/>
    </source>
</evidence>
<organism evidence="1 2">
    <name type="scientific">Striga asiatica</name>
    <name type="common">Asiatic witchweed</name>
    <name type="synonym">Buchnera asiatica</name>
    <dbReference type="NCBI Taxonomy" id="4170"/>
    <lineage>
        <taxon>Eukaryota</taxon>
        <taxon>Viridiplantae</taxon>
        <taxon>Streptophyta</taxon>
        <taxon>Embryophyta</taxon>
        <taxon>Tracheophyta</taxon>
        <taxon>Spermatophyta</taxon>
        <taxon>Magnoliopsida</taxon>
        <taxon>eudicotyledons</taxon>
        <taxon>Gunneridae</taxon>
        <taxon>Pentapetalae</taxon>
        <taxon>asterids</taxon>
        <taxon>lamiids</taxon>
        <taxon>Lamiales</taxon>
        <taxon>Orobanchaceae</taxon>
        <taxon>Buchnereae</taxon>
        <taxon>Striga</taxon>
    </lineage>
</organism>